<dbReference type="PANTHER" id="PTHR42085">
    <property type="entry name" value="F-BOX DOMAIN-CONTAINING PROTEIN"/>
    <property type="match status" value="1"/>
</dbReference>
<accession>A0A6A5SFC9</accession>
<gene>
    <name evidence="1" type="ORF">EJ02DRAFT_458941</name>
</gene>
<keyword evidence="2" id="KW-1185">Reference proteome</keyword>
<evidence type="ECO:0000313" key="1">
    <source>
        <dbReference type="EMBL" id="KAF1937186.1"/>
    </source>
</evidence>
<name>A0A6A5SFC9_9PLEO</name>
<organism evidence="1 2">
    <name type="scientific">Clathrospora elynae</name>
    <dbReference type="NCBI Taxonomy" id="706981"/>
    <lineage>
        <taxon>Eukaryota</taxon>
        <taxon>Fungi</taxon>
        <taxon>Dikarya</taxon>
        <taxon>Ascomycota</taxon>
        <taxon>Pezizomycotina</taxon>
        <taxon>Dothideomycetes</taxon>
        <taxon>Pleosporomycetidae</taxon>
        <taxon>Pleosporales</taxon>
        <taxon>Diademaceae</taxon>
        <taxon>Clathrospora</taxon>
    </lineage>
</organism>
<protein>
    <submittedName>
        <fullName evidence="1">Uncharacterized protein</fullName>
    </submittedName>
</protein>
<dbReference type="AlphaFoldDB" id="A0A6A5SFC9"/>
<reference evidence="1" key="1">
    <citation type="journal article" date="2020" name="Stud. Mycol.">
        <title>101 Dothideomycetes genomes: a test case for predicting lifestyles and emergence of pathogens.</title>
        <authorList>
            <person name="Haridas S."/>
            <person name="Albert R."/>
            <person name="Binder M."/>
            <person name="Bloem J."/>
            <person name="Labutti K."/>
            <person name="Salamov A."/>
            <person name="Andreopoulos B."/>
            <person name="Baker S."/>
            <person name="Barry K."/>
            <person name="Bills G."/>
            <person name="Bluhm B."/>
            <person name="Cannon C."/>
            <person name="Castanera R."/>
            <person name="Culley D."/>
            <person name="Daum C."/>
            <person name="Ezra D."/>
            <person name="Gonzalez J."/>
            <person name="Henrissat B."/>
            <person name="Kuo A."/>
            <person name="Liang C."/>
            <person name="Lipzen A."/>
            <person name="Lutzoni F."/>
            <person name="Magnuson J."/>
            <person name="Mondo S."/>
            <person name="Nolan M."/>
            <person name="Ohm R."/>
            <person name="Pangilinan J."/>
            <person name="Park H.-J."/>
            <person name="Ramirez L."/>
            <person name="Alfaro M."/>
            <person name="Sun H."/>
            <person name="Tritt A."/>
            <person name="Yoshinaga Y."/>
            <person name="Zwiers L.-H."/>
            <person name="Turgeon B."/>
            <person name="Goodwin S."/>
            <person name="Spatafora J."/>
            <person name="Crous P."/>
            <person name="Grigoriev I."/>
        </authorList>
    </citation>
    <scope>NUCLEOTIDE SEQUENCE</scope>
    <source>
        <strain evidence="1">CBS 161.51</strain>
    </source>
</reference>
<evidence type="ECO:0000313" key="2">
    <source>
        <dbReference type="Proteomes" id="UP000800038"/>
    </source>
</evidence>
<proteinExistence type="predicted"/>
<dbReference type="OrthoDB" id="3779631at2759"/>
<dbReference type="EMBL" id="ML976150">
    <property type="protein sequence ID" value="KAF1937186.1"/>
    <property type="molecule type" value="Genomic_DNA"/>
</dbReference>
<dbReference type="InterPro" id="IPR038883">
    <property type="entry name" value="AN11006-like"/>
</dbReference>
<dbReference type="PANTHER" id="PTHR42085:SF1">
    <property type="entry name" value="F-BOX DOMAIN-CONTAINING PROTEIN"/>
    <property type="match status" value="1"/>
</dbReference>
<sequence length="253" mass="29372">MLPTPASNNATTTVFGVTYPGLELLGRLAPEIRNAIYSFLLHSPNDRFFVVPTVNAYGKFKLRERSDDQQHEAIDTLNSLGAVSHEIRREARTYFYVVNRFPVLCYGYEYLSIWVRWLDAMRPECRTVLKNVMLHGYMWYQPSVESTQRLHELLRDCTNARHLSIHMSIRHMSEARLSELNAYLNYIGPEPHDGAMLEVDVSAWARTIANMEKLKVFELELVLSVDQEESRGEKERIVHDFYEFAGERGRVLV</sequence>
<dbReference type="Proteomes" id="UP000800038">
    <property type="component" value="Unassembled WGS sequence"/>
</dbReference>